<name>A0ABD0Y0V7_9HEMI</name>
<accession>A0ABD0Y0V7</accession>
<organism evidence="2 3">
    <name type="scientific">Ranatra chinensis</name>
    <dbReference type="NCBI Taxonomy" id="642074"/>
    <lineage>
        <taxon>Eukaryota</taxon>
        <taxon>Metazoa</taxon>
        <taxon>Ecdysozoa</taxon>
        <taxon>Arthropoda</taxon>
        <taxon>Hexapoda</taxon>
        <taxon>Insecta</taxon>
        <taxon>Pterygota</taxon>
        <taxon>Neoptera</taxon>
        <taxon>Paraneoptera</taxon>
        <taxon>Hemiptera</taxon>
        <taxon>Heteroptera</taxon>
        <taxon>Panheteroptera</taxon>
        <taxon>Nepomorpha</taxon>
        <taxon>Nepidae</taxon>
        <taxon>Ranatrinae</taxon>
        <taxon>Ranatra</taxon>
    </lineage>
</organism>
<comment type="caution">
    <text evidence="2">The sequence shown here is derived from an EMBL/GenBank/DDBJ whole genome shotgun (WGS) entry which is preliminary data.</text>
</comment>
<evidence type="ECO:0000256" key="1">
    <source>
        <dbReference type="SAM" id="MobiDB-lite"/>
    </source>
</evidence>
<evidence type="ECO:0000313" key="3">
    <source>
        <dbReference type="Proteomes" id="UP001558652"/>
    </source>
</evidence>
<feature type="compositionally biased region" description="Low complexity" evidence="1">
    <location>
        <begin position="113"/>
        <end position="125"/>
    </location>
</feature>
<dbReference type="EMBL" id="JBFDAA010000017">
    <property type="protein sequence ID" value="KAL1116550.1"/>
    <property type="molecule type" value="Genomic_DNA"/>
</dbReference>
<feature type="region of interest" description="Disordered" evidence="1">
    <location>
        <begin position="97"/>
        <end position="135"/>
    </location>
</feature>
<dbReference type="AlphaFoldDB" id="A0ABD0Y0V7"/>
<proteinExistence type="predicted"/>
<protein>
    <submittedName>
        <fullName evidence="2">Uncharacterized protein</fullName>
    </submittedName>
</protein>
<reference evidence="2 3" key="1">
    <citation type="submission" date="2024-07" db="EMBL/GenBank/DDBJ databases">
        <title>Chromosome-level genome assembly of the water stick insect Ranatra chinensis (Heteroptera: Nepidae).</title>
        <authorList>
            <person name="Liu X."/>
        </authorList>
    </citation>
    <scope>NUCLEOTIDE SEQUENCE [LARGE SCALE GENOMIC DNA]</scope>
    <source>
        <strain evidence="2">Cailab_2021Rc</strain>
        <tissue evidence="2">Muscle</tissue>
    </source>
</reference>
<feature type="region of interest" description="Disordered" evidence="1">
    <location>
        <begin position="43"/>
        <end position="63"/>
    </location>
</feature>
<gene>
    <name evidence="2" type="ORF">AAG570_005022</name>
</gene>
<dbReference type="Proteomes" id="UP001558652">
    <property type="component" value="Unassembled WGS sequence"/>
</dbReference>
<keyword evidence="3" id="KW-1185">Reference proteome</keyword>
<evidence type="ECO:0000313" key="2">
    <source>
        <dbReference type="EMBL" id="KAL1116550.1"/>
    </source>
</evidence>
<feature type="region of interest" description="Disordered" evidence="1">
    <location>
        <begin position="1"/>
        <end position="21"/>
    </location>
</feature>
<sequence>MGSKRPNMFHKNETQETTENGRLACGRVGLINLGAAVGVQPPRYNAEQRSNDDDSADEFLTGAHSQNLAASAFNNRVNGEQKRTGYNTSVSAAYAFNTTPAPLPSKRTEKPRPFTTTQQPPQVKTQEGRHDPTAYDYAYYDDGTPSEYENVENVEEFSRTTARKRSA</sequence>